<protein>
    <recommendedName>
        <fullName evidence="4">C2H2-type domain-containing protein</fullName>
    </recommendedName>
</protein>
<organism evidence="2 3">
    <name type="scientific">Streptosporangium fragile</name>
    <dbReference type="NCBI Taxonomy" id="46186"/>
    <lineage>
        <taxon>Bacteria</taxon>
        <taxon>Bacillati</taxon>
        <taxon>Actinomycetota</taxon>
        <taxon>Actinomycetes</taxon>
        <taxon>Streptosporangiales</taxon>
        <taxon>Streptosporangiaceae</taxon>
        <taxon>Streptosporangium</taxon>
    </lineage>
</organism>
<dbReference type="EMBL" id="BAAAVI010000004">
    <property type="protein sequence ID" value="GAA2850770.1"/>
    <property type="molecule type" value="Genomic_DNA"/>
</dbReference>
<reference evidence="2 3" key="1">
    <citation type="journal article" date="2019" name="Int. J. Syst. Evol. Microbiol.">
        <title>The Global Catalogue of Microorganisms (GCM) 10K type strain sequencing project: providing services to taxonomists for standard genome sequencing and annotation.</title>
        <authorList>
            <consortium name="The Broad Institute Genomics Platform"/>
            <consortium name="The Broad Institute Genome Sequencing Center for Infectious Disease"/>
            <person name="Wu L."/>
            <person name="Ma J."/>
        </authorList>
    </citation>
    <scope>NUCLEOTIDE SEQUENCE [LARGE SCALE GENOMIC DNA]</scope>
    <source>
        <strain evidence="2 3">JCM 6242</strain>
    </source>
</reference>
<sequence>MRKPRVIRVRWGADAPPLPLGCRWCGHAPYAHEARSLPHRRDHLWEQPTPRQVCARMAARRRLGLCGPVSAAAPARPVKAHPAVVPQARPGRHARPMTAAAPGRGRSPDTFPPRRREPYRREAIA</sequence>
<dbReference type="RefSeq" id="WP_344967981.1">
    <property type="nucleotide sequence ID" value="NZ_BAAAVI010000004.1"/>
</dbReference>
<evidence type="ECO:0008006" key="4">
    <source>
        <dbReference type="Google" id="ProtNLM"/>
    </source>
</evidence>
<evidence type="ECO:0000256" key="1">
    <source>
        <dbReference type="SAM" id="MobiDB-lite"/>
    </source>
</evidence>
<keyword evidence="3" id="KW-1185">Reference proteome</keyword>
<proteinExistence type="predicted"/>
<comment type="caution">
    <text evidence="2">The sequence shown here is derived from an EMBL/GenBank/DDBJ whole genome shotgun (WGS) entry which is preliminary data.</text>
</comment>
<dbReference type="Proteomes" id="UP001500831">
    <property type="component" value="Unassembled WGS sequence"/>
</dbReference>
<name>A0ABN3VRV9_9ACTN</name>
<evidence type="ECO:0000313" key="2">
    <source>
        <dbReference type="EMBL" id="GAA2850770.1"/>
    </source>
</evidence>
<gene>
    <name evidence="2" type="ORF">GCM10010517_08290</name>
</gene>
<evidence type="ECO:0000313" key="3">
    <source>
        <dbReference type="Proteomes" id="UP001500831"/>
    </source>
</evidence>
<accession>A0ABN3VRV9</accession>
<feature type="region of interest" description="Disordered" evidence="1">
    <location>
        <begin position="74"/>
        <end position="125"/>
    </location>
</feature>
<feature type="compositionally biased region" description="Basic and acidic residues" evidence="1">
    <location>
        <begin position="112"/>
        <end position="125"/>
    </location>
</feature>